<comment type="caution">
    <text evidence="1">The sequence shown here is derived from an EMBL/GenBank/DDBJ whole genome shotgun (WGS) entry which is preliminary data.</text>
</comment>
<name>A0A9N9E2N7_9GLOM</name>
<reference evidence="1" key="1">
    <citation type="submission" date="2021-06" db="EMBL/GenBank/DDBJ databases">
        <authorList>
            <person name="Kallberg Y."/>
            <person name="Tangrot J."/>
            <person name="Rosling A."/>
        </authorList>
    </citation>
    <scope>NUCLEOTIDE SEQUENCE</scope>
    <source>
        <strain evidence="1">IA702</strain>
    </source>
</reference>
<sequence length="109" mass="12543">MFQARWTAINQTIDETPEPIIVPNQKYTEIIEAYNYALGLMSNEHWKKAQEVFEGLLRKEGFANMSVEKSDGANWSQADVSARLYVAVCKNYARVLEKMWEKDHEASVA</sequence>
<organism evidence="1 2">
    <name type="scientific">Paraglomus occultum</name>
    <dbReference type="NCBI Taxonomy" id="144539"/>
    <lineage>
        <taxon>Eukaryota</taxon>
        <taxon>Fungi</taxon>
        <taxon>Fungi incertae sedis</taxon>
        <taxon>Mucoromycota</taxon>
        <taxon>Glomeromycotina</taxon>
        <taxon>Glomeromycetes</taxon>
        <taxon>Paraglomerales</taxon>
        <taxon>Paraglomeraceae</taxon>
        <taxon>Paraglomus</taxon>
    </lineage>
</organism>
<dbReference type="Proteomes" id="UP000789572">
    <property type="component" value="Unassembled WGS sequence"/>
</dbReference>
<protein>
    <submittedName>
        <fullName evidence="1">5308_t:CDS:1</fullName>
    </submittedName>
</protein>
<evidence type="ECO:0000313" key="2">
    <source>
        <dbReference type="Proteomes" id="UP000789572"/>
    </source>
</evidence>
<feature type="non-terminal residue" evidence="1">
    <location>
        <position position="1"/>
    </location>
</feature>
<evidence type="ECO:0000313" key="1">
    <source>
        <dbReference type="EMBL" id="CAG8657685.1"/>
    </source>
</evidence>
<dbReference type="EMBL" id="CAJVPJ010005005">
    <property type="protein sequence ID" value="CAG8657685.1"/>
    <property type="molecule type" value="Genomic_DNA"/>
</dbReference>
<accession>A0A9N9E2N7</accession>
<keyword evidence="2" id="KW-1185">Reference proteome</keyword>
<proteinExistence type="predicted"/>
<gene>
    <name evidence="1" type="ORF">POCULU_LOCUS10290</name>
</gene>
<dbReference type="AlphaFoldDB" id="A0A9N9E2N7"/>